<evidence type="ECO:0008006" key="3">
    <source>
        <dbReference type="Google" id="ProtNLM"/>
    </source>
</evidence>
<dbReference type="EMBL" id="CP039247">
    <property type="protein sequence ID" value="QCB27595.1"/>
    <property type="molecule type" value="Genomic_DNA"/>
</dbReference>
<evidence type="ECO:0000313" key="1">
    <source>
        <dbReference type="EMBL" id="QCB27595.1"/>
    </source>
</evidence>
<proteinExistence type="predicted"/>
<dbReference type="KEGG" id="cee:CENDO_01465"/>
<accession>A0A4P7QDH9</accession>
<name>A0A4P7QDH9_9CORY</name>
<dbReference type="SUPFAM" id="SSF55961">
    <property type="entry name" value="Bet v1-like"/>
    <property type="match status" value="1"/>
</dbReference>
<dbReference type="AlphaFoldDB" id="A0A4P7QDH9"/>
<protein>
    <recommendedName>
        <fullName evidence="3">DUF2505 domain-containing protein</fullName>
    </recommendedName>
</protein>
<organism evidence="1 2">
    <name type="scientific">Corynebacterium endometrii</name>
    <dbReference type="NCBI Taxonomy" id="2488819"/>
    <lineage>
        <taxon>Bacteria</taxon>
        <taxon>Bacillati</taxon>
        <taxon>Actinomycetota</taxon>
        <taxon>Actinomycetes</taxon>
        <taxon>Mycobacteriales</taxon>
        <taxon>Corynebacteriaceae</taxon>
        <taxon>Corynebacterium</taxon>
    </lineage>
</organism>
<evidence type="ECO:0000313" key="2">
    <source>
        <dbReference type="Proteomes" id="UP000296352"/>
    </source>
</evidence>
<keyword evidence="2" id="KW-1185">Reference proteome</keyword>
<gene>
    <name evidence="1" type="ORF">CENDO_01465</name>
</gene>
<dbReference type="Proteomes" id="UP000296352">
    <property type="component" value="Chromosome"/>
</dbReference>
<dbReference type="Pfam" id="PF10698">
    <property type="entry name" value="DUF2505"/>
    <property type="match status" value="1"/>
</dbReference>
<dbReference type="InterPro" id="IPR019639">
    <property type="entry name" value="DUF2505"/>
</dbReference>
<reference evidence="1 2" key="1">
    <citation type="submission" date="2019-04" db="EMBL/GenBank/DDBJ databases">
        <title>Corynebacterium endometrii sp. nov., isolated from the uterus of a cow with endometritis.</title>
        <authorList>
            <person name="Ballas P."/>
            <person name="Ruckert C."/>
            <person name="Wagener K."/>
            <person name="Drillich M."/>
            <person name="Kaempfer P."/>
            <person name="Busse H.-J."/>
            <person name="Ehling-Schulz M."/>
        </authorList>
    </citation>
    <scope>NUCLEOTIDE SEQUENCE [LARGE SCALE GENOMIC DNA]</scope>
    <source>
        <strain evidence="1 2">LMM-1653</strain>
    </source>
</reference>
<sequence length="173" mass="18849">MHVYHGSLYTMSTRSEYTVTINKPVAQVHQAYSSQDYWSFLTANLSAEPGQVHEFAGDKATLFEVLPTTMLPEAVRAMVSQALKVKRVITIGELNGETVAMHFDADVKGTPVAFGGDFTLTGEGETTKAHYITDVTVNIPMMGAAIEPKVGEALGGIAEEEARLTEQWINENL</sequence>